<keyword evidence="3" id="KW-1185">Reference proteome</keyword>
<dbReference type="STRING" id="1123285.SAMN05660235_01476"/>
<accession>A0A1G7KTE9</accession>
<evidence type="ECO:0000313" key="3">
    <source>
        <dbReference type="Proteomes" id="UP000243333"/>
    </source>
</evidence>
<dbReference type="AlphaFoldDB" id="A0A1G7KTE9"/>
<dbReference type="SMART" id="SM00332">
    <property type="entry name" value="PP2Cc"/>
    <property type="match status" value="1"/>
</dbReference>
<proteinExistence type="predicted"/>
<feature type="domain" description="PPM-type phosphatase" evidence="1">
    <location>
        <begin position="2"/>
        <end position="235"/>
    </location>
</feature>
<dbReference type="OrthoDB" id="9801841at2"/>
<dbReference type="Proteomes" id="UP000243333">
    <property type="component" value="Unassembled WGS sequence"/>
</dbReference>
<name>A0A1G7KTE9_9FIRM</name>
<dbReference type="InterPro" id="IPR015655">
    <property type="entry name" value="PP2C"/>
</dbReference>
<dbReference type="PANTHER" id="PTHR13832">
    <property type="entry name" value="PROTEIN PHOSPHATASE 2C"/>
    <property type="match status" value="1"/>
</dbReference>
<dbReference type="NCBIfam" id="NF033484">
    <property type="entry name" value="Stp1_PP2C_phos"/>
    <property type="match status" value="1"/>
</dbReference>
<dbReference type="InterPro" id="IPR036457">
    <property type="entry name" value="PPM-type-like_dom_sf"/>
</dbReference>
<reference evidence="3" key="1">
    <citation type="submission" date="2016-10" db="EMBL/GenBank/DDBJ databases">
        <authorList>
            <person name="Varghese N."/>
            <person name="Submissions S."/>
        </authorList>
    </citation>
    <scope>NUCLEOTIDE SEQUENCE [LARGE SCALE GENOMIC DNA]</scope>
    <source>
        <strain evidence="3">DSM 23256</strain>
    </source>
</reference>
<dbReference type="EMBL" id="FNBU01000009">
    <property type="protein sequence ID" value="SDF40366.1"/>
    <property type="molecule type" value="Genomic_DNA"/>
</dbReference>
<dbReference type="SMART" id="SM00331">
    <property type="entry name" value="PP2C_SIG"/>
    <property type="match status" value="1"/>
</dbReference>
<dbReference type="Pfam" id="PF13672">
    <property type="entry name" value="PP2C_2"/>
    <property type="match status" value="1"/>
</dbReference>
<evidence type="ECO:0000259" key="1">
    <source>
        <dbReference type="PROSITE" id="PS51746"/>
    </source>
</evidence>
<sequence length="237" mass="26093">MPAFAKSDIGQVRKNNEDSYVCIYPRLYIVADGMGGHVAGEIASSLATKTVSEYVQRQDGGSPEVILGQAVNEANRIIYQMAQSNPEYAGMGTTIVVAFVDGEKVYWAYVGDSRIYLIREDGMLLLTEDHSVVWELIKSGTITLEEAKNHPHRNILTRALGTSESVRVDMGKTDWQVGDFLLLCTDGLTNMVSEQDIFQTIQRYKADGEKALEELVGRANAAGGLDNITAILVQREE</sequence>
<organism evidence="2 3">
    <name type="scientific">Sporolituus thermophilus DSM 23256</name>
    <dbReference type="NCBI Taxonomy" id="1123285"/>
    <lineage>
        <taxon>Bacteria</taxon>
        <taxon>Bacillati</taxon>
        <taxon>Bacillota</taxon>
        <taxon>Negativicutes</taxon>
        <taxon>Selenomonadales</taxon>
        <taxon>Sporomusaceae</taxon>
        <taxon>Sporolituus</taxon>
    </lineage>
</organism>
<gene>
    <name evidence="2" type="ORF">SAMN05660235_01476</name>
</gene>
<dbReference type="InterPro" id="IPR001932">
    <property type="entry name" value="PPM-type_phosphatase-like_dom"/>
</dbReference>
<dbReference type="Gene3D" id="3.60.40.10">
    <property type="entry name" value="PPM-type phosphatase domain"/>
    <property type="match status" value="1"/>
</dbReference>
<dbReference type="PANTHER" id="PTHR13832:SF827">
    <property type="entry name" value="PROTEIN PHOSPHATASE 1L"/>
    <property type="match status" value="1"/>
</dbReference>
<protein>
    <submittedName>
        <fullName evidence="2">Protein phosphatase</fullName>
    </submittedName>
</protein>
<evidence type="ECO:0000313" key="2">
    <source>
        <dbReference type="EMBL" id="SDF40366.1"/>
    </source>
</evidence>
<dbReference type="CDD" id="cd00143">
    <property type="entry name" value="PP2Cc"/>
    <property type="match status" value="1"/>
</dbReference>
<dbReference type="PROSITE" id="PS51746">
    <property type="entry name" value="PPM_2"/>
    <property type="match status" value="1"/>
</dbReference>
<dbReference type="SUPFAM" id="SSF81606">
    <property type="entry name" value="PP2C-like"/>
    <property type="match status" value="1"/>
</dbReference>
<dbReference type="GO" id="GO:0004722">
    <property type="term" value="F:protein serine/threonine phosphatase activity"/>
    <property type="evidence" value="ECO:0007669"/>
    <property type="project" value="InterPro"/>
</dbReference>